<protein>
    <submittedName>
        <fullName evidence="1">Uncharacterized protein</fullName>
    </submittedName>
</protein>
<accession>A0A166N5J9</accession>
<name>A0A166N5J9_EXIGL</name>
<reference evidence="1 2" key="1">
    <citation type="journal article" date="2016" name="Mol. Biol. Evol.">
        <title>Comparative Genomics of Early-Diverging Mushroom-Forming Fungi Provides Insights into the Origins of Lignocellulose Decay Capabilities.</title>
        <authorList>
            <person name="Nagy L.G."/>
            <person name="Riley R."/>
            <person name="Tritt A."/>
            <person name="Adam C."/>
            <person name="Daum C."/>
            <person name="Floudas D."/>
            <person name="Sun H."/>
            <person name="Yadav J.S."/>
            <person name="Pangilinan J."/>
            <person name="Larsson K.H."/>
            <person name="Matsuura K."/>
            <person name="Barry K."/>
            <person name="Labutti K."/>
            <person name="Kuo R."/>
            <person name="Ohm R.A."/>
            <person name="Bhattacharya S.S."/>
            <person name="Shirouzu T."/>
            <person name="Yoshinaga Y."/>
            <person name="Martin F.M."/>
            <person name="Grigoriev I.V."/>
            <person name="Hibbett D.S."/>
        </authorList>
    </citation>
    <scope>NUCLEOTIDE SEQUENCE [LARGE SCALE GENOMIC DNA]</scope>
    <source>
        <strain evidence="1 2">HHB12029</strain>
    </source>
</reference>
<proteinExistence type="predicted"/>
<dbReference type="AlphaFoldDB" id="A0A166N5J9"/>
<evidence type="ECO:0000313" key="1">
    <source>
        <dbReference type="EMBL" id="KZV78778.1"/>
    </source>
</evidence>
<gene>
    <name evidence="1" type="ORF">EXIGLDRAFT_504247</name>
</gene>
<sequence length="202" mass="22049">MLAAAAELGLTAAHTHFKLLHCAALVHRLGQVRVARRRRIAVSDRPVRLVHMVLVAAASRSALTATINVLHATLHSSAWREPLPDLVPVRRIHQYYIRTSDTYHGLAPHVAVFSFIFCVCAGRIHLLTPRGVRSASLSLLLLAFRASVLAEPSQQCANALASPTQVCVSFNCVLQLCRVETALLLARCIPPRSVASLPCLYI</sequence>
<dbReference type="EMBL" id="KV426766">
    <property type="protein sequence ID" value="KZV78778.1"/>
    <property type="molecule type" value="Genomic_DNA"/>
</dbReference>
<dbReference type="InParanoid" id="A0A166N5J9"/>
<dbReference type="Proteomes" id="UP000077266">
    <property type="component" value="Unassembled WGS sequence"/>
</dbReference>
<keyword evidence="2" id="KW-1185">Reference proteome</keyword>
<organism evidence="1 2">
    <name type="scientific">Exidia glandulosa HHB12029</name>
    <dbReference type="NCBI Taxonomy" id="1314781"/>
    <lineage>
        <taxon>Eukaryota</taxon>
        <taxon>Fungi</taxon>
        <taxon>Dikarya</taxon>
        <taxon>Basidiomycota</taxon>
        <taxon>Agaricomycotina</taxon>
        <taxon>Agaricomycetes</taxon>
        <taxon>Auriculariales</taxon>
        <taxon>Exidiaceae</taxon>
        <taxon>Exidia</taxon>
    </lineage>
</organism>
<evidence type="ECO:0000313" key="2">
    <source>
        <dbReference type="Proteomes" id="UP000077266"/>
    </source>
</evidence>